<dbReference type="Proteomes" id="UP000274756">
    <property type="component" value="Unassembled WGS sequence"/>
</dbReference>
<dbReference type="PROSITE" id="PS50002">
    <property type="entry name" value="SH3"/>
    <property type="match status" value="1"/>
</dbReference>
<dbReference type="Proteomes" id="UP000038040">
    <property type="component" value="Unplaced"/>
</dbReference>
<dbReference type="OrthoDB" id="5868413at2759"/>
<organism evidence="5 7">
    <name type="scientific">Dracunculus medinensis</name>
    <name type="common">Guinea worm</name>
    <dbReference type="NCBI Taxonomy" id="318479"/>
    <lineage>
        <taxon>Eukaryota</taxon>
        <taxon>Metazoa</taxon>
        <taxon>Ecdysozoa</taxon>
        <taxon>Nematoda</taxon>
        <taxon>Chromadorea</taxon>
        <taxon>Rhabditida</taxon>
        <taxon>Spirurina</taxon>
        <taxon>Dracunculoidea</taxon>
        <taxon>Dracunculidae</taxon>
        <taxon>Dracunculus</taxon>
    </lineage>
</organism>
<evidence type="ECO:0000256" key="2">
    <source>
        <dbReference type="PROSITE-ProRule" id="PRU00192"/>
    </source>
</evidence>
<protein>
    <submittedName>
        <fullName evidence="7">SH3 domain-containing protein</fullName>
    </submittedName>
</protein>
<gene>
    <name evidence="4" type="ORF">DME_LOCUS10458</name>
</gene>
<dbReference type="EMBL" id="UYYG01001218">
    <property type="protein sequence ID" value="VDN60485.1"/>
    <property type="molecule type" value="Genomic_DNA"/>
</dbReference>
<reference evidence="7" key="1">
    <citation type="submission" date="2017-02" db="UniProtKB">
        <authorList>
            <consortium name="WormBaseParasite"/>
        </authorList>
    </citation>
    <scope>IDENTIFICATION</scope>
</reference>
<feature type="domain" description="SH3" evidence="3">
    <location>
        <begin position="24"/>
        <end position="75"/>
    </location>
</feature>
<dbReference type="STRING" id="318479.A0A0N4ULP2"/>
<dbReference type="InterPro" id="IPR001452">
    <property type="entry name" value="SH3_domain"/>
</dbReference>
<dbReference type="Gene3D" id="2.30.30.40">
    <property type="entry name" value="SH3 Domains"/>
    <property type="match status" value="1"/>
</dbReference>
<evidence type="ECO:0000313" key="6">
    <source>
        <dbReference type="Proteomes" id="UP000274756"/>
    </source>
</evidence>
<evidence type="ECO:0000259" key="3">
    <source>
        <dbReference type="PROSITE" id="PS50002"/>
    </source>
</evidence>
<dbReference type="Pfam" id="PF00018">
    <property type="entry name" value="SH3_1"/>
    <property type="match status" value="1"/>
</dbReference>
<evidence type="ECO:0000256" key="1">
    <source>
        <dbReference type="ARBA" id="ARBA00022443"/>
    </source>
</evidence>
<proteinExistence type="predicted"/>
<sequence length="75" mass="8776">MKLKPPIPAPRKLIKSDQTQFQKDNLRRCRALYDCTADNPDELSFRQGDLIIVSKERIDGENDTWMVCIVSFFCR</sequence>
<name>A0A0N4ULP2_DRAME</name>
<dbReference type="WBParaSite" id="DME_0000872501-mRNA-1">
    <property type="protein sequence ID" value="DME_0000872501-mRNA-1"/>
    <property type="gene ID" value="DME_0000872501"/>
</dbReference>
<reference evidence="4 6" key="2">
    <citation type="submission" date="2018-11" db="EMBL/GenBank/DDBJ databases">
        <authorList>
            <consortium name="Pathogen Informatics"/>
        </authorList>
    </citation>
    <scope>NUCLEOTIDE SEQUENCE [LARGE SCALE GENOMIC DNA]</scope>
</reference>
<accession>A0A0N4ULP2</accession>
<dbReference type="SUPFAM" id="SSF50044">
    <property type="entry name" value="SH3-domain"/>
    <property type="match status" value="1"/>
</dbReference>
<dbReference type="InterPro" id="IPR036028">
    <property type="entry name" value="SH3-like_dom_sf"/>
</dbReference>
<evidence type="ECO:0000313" key="5">
    <source>
        <dbReference type="Proteomes" id="UP000038040"/>
    </source>
</evidence>
<keyword evidence="6" id="KW-1185">Reference proteome</keyword>
<evidence type="ECO:0000313" key="7">
    <source>
        <dbReference type="WBParaSite" id="DME_0000872501-mRNA-1"/>
    </source>
</evidence>
<evidence type="ECO:0000313" key="4">
    <source>
        <dbReference type="EMBL" id="VDN60485.1"/>
    </source>
</evidence>
<dbReference type="AlphaFoldDB" id="A0A0N4ULP2"/>
<keyword evidence="1 2" id="KW-0728">SH3 domain</keyword>